<organism evidence="2 3">
    <name type="scientific">Hoeflea poritis</name>
    <dbReference type="NCBI Taxonomy" id="2993659"/>
    <lineage>
        <taxon>Bacteria</taxon>
        <taxon>Pseudomonadati</taxon>
        <taxon>Pseudomonadota</taxon>
        <taxon>Alphaproteobacteria</taxon>
        <taxon>Hyphomicrobiales</taxon>
        <taxon>Rhizobiaceae</taxon>
        <taxon>Hoeflea</taxon>
    </lineage>
</organism>
<reference evidence="2" key="1">
    <citation type="submission" date="2022-11" db="EMBL/GenBank/DDBJ databases">
        <title>Hoeflea poritis sp. nov., isolated from scleractinian coral Porites lutea.</title>
        <authorList>
            <person name="Zhang G."/>
            <person name="Wei Q."/>
            <person name="Cai L."/>
        </authorList>
    </citation>
    <scope>NUCLEOTIDE SEQUENCE</scope>
    <source>
        <strain evidence="2">E7-10</strain>
    </source>
</reference>
<dbReference type="Proteomes" id="UP001148313">
    <property type="component" value="Unassembled WGS sequence"/>
</dbReference>
<protein>
    <recommendedName>
        <fullName evidence="4">DUF883 domain-containing protein</fullName>
    </recommendedName>
</protein>
<accession>A0ABT4VKF9</accession>
<feature type="region of interest" description="Disordered" evidence="1">
    <location>
        <begin position="23"/>
        <end position="44"/>
    </location>
</feature>
<evidence type="ECO:0000256" key="1">
    <source>
        <dbReference type="SAM" id="MobiDB-lite"/>
    </source>
</evidence>
<evidence type="ECO:0000313" key="3">
    <source>
        <dbReference type="Proteomes" id="UP001148313"/>
    </source>
</evidence>
<dbReference type="EMBL" id="JAPJZH010000003">
    <property type="protein sequence ID" value="MDA4845140.1"/>
    <property type="molecule type" value="Genomic_DNA"/>
</dbReference>
<gene>
    <name evidence="2" type="ORF">OOZ53_07240</name>
</gene>
<evidence type="ECO:0000313" key="2">
    <source>
        <dbReference type="EMBL" id="MDA4845140.1"/>
    </source>
</evidence>
<evidence type="ECO:0008006" key="4">
    <source>
        <dbReference type="Google" id="ProtNLM"/>
    </source>
</evidence>
<comment type="caution">
    <text evidence="2">The sequence shown here is derived from an EMBL/GenBank/DDBJ whole genome shotgun (WGS) entry which is preliminary data.</text>
</comment>
<name>A0ABT4VKF9_9HYPH</name>
<proteinExistence type="predicted"/>
<keyword evidence="3" id="KW-1185">Reference proteome</keyword>
<sequence>MTTDLKSEIEAMRQEIAALKDARTADEIDRKKKPGRKVDKEKKLAGEETTLPADVEQALKDILAQGEKEVTERPLLAVGLAFALGVMLGRSAR</sequence>
<dbReference type="RefSeq" id="WP_271088708.1">
    <property type="nucleotide sequence ID" value="NZ_JAPJZH010000003.1"/>
</dbReference>